<evidence type="ECO:0000256" key="4">
    <source>
        <dbReference type="ARBA" id="ARBA00023002"/>
    </source>
</evidence>
<comment type="similarity">
    <text evidence="1 8">Belongs to the cytochrome P450 family.</text>
</comment>
<dbReference type="RefSeq" id="WP_095983983.1">
    <property type="nucleotide sequence ID" value="NZ_CP022098.1"/>
</dbReference>
<dbReference type="InterPro" id="IPR002403">
    <property type="entry name" value="Cyt_P450_E_grp-IV"/>
</dbReference>
<evidence type="ECO:0000313" key="9">
    <source>
        <dbReference type="EMBL" id="ATB35337.1"/>
    </source>
</evidence>
<evidence type="ECO:0000256" key="8">
    <source>
        <dbReference type="RuleBase" id="RU000461"/>
    </source>
</evidence>
<dbReference type="AlphaFoldDB" id="A0A250IVV5"/>
<evidence type="ECO:0000256" key="5">
    <source>
        <dbReference type="ARBA" id="ARBA00023004"/>
    </source>
</evidence>
<dbReference type="InterPro" id="IPR001128">
    <property type="entry name" value="Cyt_P450"/>
</dbReference>
<dbReference type="KEGG" id="cfus:CYFUS_000749"/>
<keyword evidence="5 7" id="KW-0408">Iron</keyword>
<dbReference type="GO" id="GO:0005506">
    <property type="term" value="F:iron ion binding"/>
    <property type="evidence" value="ECO:0007669"/>
    <property type="project" value="InterPro"/>
</dbReference>
<keyword evidence="6 8" id="KW-0503">Monooxygenase</keyword>
<dbReference type="InterPro" id="IPR050196">
    <property type="entry name" value="Cytochrome_P450_Monoox"/>
</dbReference>
<protein>
    <submittedName>
        <fullName evidence="9">Cytochrome P450</fullName>
    </submittedName>
</protein>
<evidence type="ECO:0000256" key="7">
    <source>
        <dbReference type="PIRSR" id="PIRSR602403-1"/>
    </source>
</evidence>
<dbReference type="SUPFAM" id="SSF48264">
    <property type="entry name" value="Cytochrome P450"/>
    <property type="match status" value="1"/>
</dbReference>
<dbReference type="PROSITE" id="PS00086">
    <property type="entry name" value="CYTOCHROME_P450"/>
    <property type="match status" value="1"/>
</dbReference>
<comment type="cofactor">
    <cofactor evidence="7">
        <name>heme</name>
        <dbReference type="ChEBI" id="CHEBI:30413"/>
    </cofactor>
</comment>
<reference evidence="9 10" key="1">
    <citation type="submission" date="2017-06" db="EMBL/GenBank/DDBJ databases">
        <title>Sequencing and comparative analysis of myxobacterial genomes.</title>
        <authorList>
            <person name="Rupp O."/>
            <person name="Goesmann A."/>
            <person name="Sogaard-Andersen L."/>
        </authorList>
    </citation>
    <scope>NUCLEOTIDE SEQUENCE [LARGE SCALE GENOMIC DNA]</scope>
    <source>
        <strain evidence="9 10">DSM 52655</strain>
    </source>
</reference>
<dbReference type="GO" id="GO:0004497">
    <property type="term" value="F:monooxygenase activity"/>
    <property type="evidence" value="ECO:0007669"/>
    <property type="project" value="UniProtKB-KW"/>
</dbReference>
<dbReference type="CDD" id="cd20620">
    <property type="entry name" value="CYP132-like"/>
    <property type="match status" value="1"/>
</dbReference>
<dbReference type="InterPro" id="IPR036396">
    <property type="entry name" value="Cyt_P450_sf"/>
</dbReference>
<evidence type="ECO:0000256" key="3">
    <source>
        <dbReference type="ARBA" id="ARBA00022723"/>
    </source>
</evidence>
<keyword evidence="3 7" id="KW-0479">Metal-binding</keyword>
<feature type="binding site" description="axial binding residue" evidence="7">
    <location>
        <position position="403"/>
    </location>
    <ligand>
        <name>heme</name>
        <dbReference type="ChEBI" id="CHEBI:30413"/>
    </ligand>
    <ligandPart>
        <name>Fe</name>
        <dbReference type="ChEBI" id="CHEBI:18248"/>
    </ligandPart>
</feature>
<proteinExistence type="inferred from homology"/>
<name>A0A250IVV5_9BACT</name>
<keyword evidence="2 7" id="KW-0349">Heme</keyword>
<evidence type="ECO:0000256" key="2">
    <source>
        <dbReference type="ARBA" id="ARBA00022617"/>
    </source>
</evidence>
<dbReference type="PRINTS" id="PR00465">
    <property type="entry name" value="EP450IV"/>
</dbReference>
<dbReference type="PANTHER" id="PTHR24291">
    <property type="entry name" value="CYTOCHROME P450 FAMILY 4"/>
    <property type="match status" value="1"/>
</dbReference>
<sequence length="463" mass="52508">MNNSAPLPPMPPGHWLWGHLPERESDPLGLYLRGRALLGDVVRFRMGPIYVEQLTHPDHVKYVLADAPARYTKGPIFHKTRPLVGNGLVTAEGDFWKRQRRLAQPSFHRERLAGLAGVMTETAAEVLAQWEPRVRAGEPVPVFPEMMRLTLLVVVRALFGVDVAEHTRELGESFTTALEVTNERIISPLPYKPWLYRIPTAKNLAFQRAMVPLNRIVEGIIAQRRARGPADESQDLLGMLMAARDADTGDTFDDVQLRDEVMTLLLAGHETTATSLAWAFHLLEKNPEQEALLHEEVDRVLDGRIPTLEDVPKLRYTSCVFEEALRLYPPIWAIPRVAEEEDVVSGYRIPKGDLVLLVPYVTHRHPDFWPDPERFEPTRFLPENSKQRPRWAYLPFGGGQRQCIGNNFAMMEAQFILAMVAQRFRLRGTGAPVTAEAHVTLRPHGTMPMHATRREKQPQLQSA</sequence>
<evidence type="ECO:0000256" key="6">
    <source>
        <dbReference type="ARBA" id="ARBA00023033"/>
    </source>
</evidence>
<accession>A0A250IVV5</accession>
<dbReference type="InterPro" id="IPR017972">
    <property type="entry name" value="Cyt_P450_CS"/>
</dbReference>
<dbReference type="PRINTS" id="PR00385">
    <property type="entry name" value="P450"/>
</dbReference>
<dbReference type="GO" id="GO:0016705">
    <property type="term" value="F:oxidoreductase activity, acting on paired donors, with incorporation or reduction of molecular oxygen"/>
    <property type="evidence" value="ECO:0007669"/>
    <property type="project" value="InterPro"/>
</dbReference>
<dbReference type="Proteomes" id="UP000217257">
    <property type="component" value="Chromosome"/>
</dbReference>
<organism evidence="9 10">
    <name type="scientific">Cystobacter fuscus</name>
    <dbReference type="NCBI Taxonomy" id="43"/>
    <lineage>
        <taxon>Bacteria</taxon>
        <taxon>Pseudomonadati</taxon>
        <taxon>Myxococcota</taxon>
        <taxon>Myxococcia</taxon>
        <taxon>Myxococcales</taxon>
        <taxon>Cystobacterineae</taxon>
        <taxon>Archangiaceae</taxon>
        <taxon>Cystobacter</taxon>
    </lineage>
</organism>
<keyword evidence="4 8" id="KW-0560">Oxidoreductase</keyword>
<dbReference type="EMBL" id="CP022098">
    <property type="protein sequence ID" value="ATB35337.1"/>
    <property type="molecule type" value="Genomic_DNA"/>
</dbReference>
<dbReference type="PANTHER" id="PTHR24291:SF50">
    <property type="entry name" value="BIFUNCTIONAL ALBAFLAVENONE MONOOXYGENASE_TERPENE SYNTHASE"/>
    <property type="match status" value="1"/>
</dbReference>
<evidence type="ECO:0000256" key="1">
    <source>
        <dbReference type="ARBA" id="ARBA00010617"/>
    </source>
</evidence>
<gene>
    <name evidence="9" type="ORF">CYFUS_000749</name>
</gene>
<dbReference type="GO" id="GO:0020037">
    <property type="term" value="F:heme binding"/>
    <property type="evidence" value="ECO:0007669"/>
    <property type="project" value="InterPro"/>
</dbReference>
<evidence type="ECO:0000313" key="10">
    <source>
        <dbReference type="Proteomes" id="UP000217257"/>
    </source>
</evidence>
<dbReference type="Gene3D" id="1.10.630.10">
    <property type="entry name" value="Cytochrome P450"/>
    <property type="match status" value="1"/>
</dbReference>
<dbReference type="Pfam" id="PF00067">
    <property type="entry name" value="p450"/>
    <property type="match status" value="1"/>
</dbReference>